<comment type="similarity">
    <text evidence="1">Belongs to the transferase hexapeptide repeat family.</text>
</comment>
<dbReference type="PANTHER" id="PTHR23416:SF23">
    <property type="entry name" value="ACETYLTRANSFERASE C18B11.09C-RELATED"/>
    <property type="match status" value="1"/>
</dbReference>
<evidence type="ECO:0000256" key="5">
    <source>
        <dbReference type="ARBA" id="ARBA00022737"/>
    </source>
</evidence>
<keyword evidence="4" id="KW-0808">Transferase</keyword>
<evidence type="ECO:0000313" key="8">
    <source>
        <dbReference type="EMBL" id="BBT38409.1"/>
    </source>
</evidence>
<organism evidence="8 9">
    <name type="scientific">Pseudomonas putida</name>
    <name type="common">Arthrobacter siderocapsulatus</name>
    <dbReference type="NCBI Taxonomy" id="303"/>
    <lineage>
        <taxon>Bacteria</taxon>
        <taxon>Pseudomonadati</taxon>
        <taxon>Pseudomonadota</taxon>
        <taxon>Gammaproteobacteria</taxon>
        <taxon>Pseudomonadales</taxon>
        <taxon>Pseudomonadaceae</taxon>
        <taxon>Pseudomonas</taxon>
    </lineage>
</organism>
<dbReference type="SUPFAM" id="SSF51161">
    <property type="entry name" value="Trimeric LpxA-like enzymes"/>
    <property type="match status" value="1"/>
</dbReference>
<dbReference type="Proteomes" id="UP000515680">
    <property type="component" value="Chromosome"/>
</dbReference>
<keyword evidence="2" id="KW-0444">Lipid biosynthesis</keyword>
<keyword evidence="3" id="KW-0441">Lipid A biosynthesis</keyword>
<evidence type="ECO:0000256" key="6">
    <source>
        <dbReference type="ARBA" id="ARBA00023098"/>
    </source>
</evidence>
<dbReference type="InterPro" id="IPR001451">
    <property type="entry name" value="Hexapep"/>
</dbReference>
<evidence type="ECO:0000256" key="4">
    <source>
        <dbReference type="ARBA" id="ARBA00022679"/>
    </source>
</evidence>
<evidence type="ECO:0000313" key="9">
    <source>
        <dbReference type="Proteomes" id="UP000515680"/>
    </source>
</evidence>
<accession>A0A6S5D9L5</accession>
<keyword evidence="7" id="KW-0012">Acyltransferase</keyword>
<dbReference type="CDD" id="cd04647">
    <property type="entry name" value="LbH_MAT_like"/>
    <property type="match status" value="1"/>
</dbReference>
<dbReference type="GO" id="GO:0016020">
    <property type="term" value="C:membrane"/>
    <property type="evidence" value="ECO:0007669"/>
    <property type="project" value="GOC"/>
</dbReference>
<name>A0A6S5D9L5_PSEPU</name>
<dbReference type="GeneID" id="93542493"/>
<keyword evidence="6" id="KW-0443">Lipid metabolism</keyword>
<protein>
    <recommendedName>
        <fullName evidence="10">Acyltransferase</fullName>
    </recommendedName>
</protein>
<evidence type="ECO:0000256" key="3">
    <source>
        <dbReference type="ARBA" id="ARBA00022556"/>
    </source>
</evidence>
<dbReference type="PANTHER" id="PTHR23416">
    <property type="entry name" value="SIALIC ACID SYNTHASE-RELATED"/>
    <property type="match status" value="1"/>
</dbReference>
<dbReference type="GO" id="GO:0008374">
    <property type="term" value="F:O-acyltransferase activity"/>
    <property type="evidence" value="ECO:0007669"/>
    <property type="project" value="TreeGrafter"/>
</dbReference>
<dbReference type="InterPro" id="IPR011004">
    <property type="entry name" value="Trimer_LpxA-like_sf"/>
</dbReference>
<evidence type="ECO:0000256" key="2">
    <source>
        <dbReference type="ARBA" id="ARBA00022516"/>
    </source>
</evidence>
<proteinExistence type="inferred from homology"/>
<sequence length="206" mass="22528">MMGWLRKIVAHYAMSTGRGAGLYRRLCRPNAIQWGAYLSRWGRFHSTGTNVQINPGCNITDPSLVRLGNNCGLSDCTLIGHDGVVELIEVIYGKKLDSVGFIDVRDNSWVAHGAIVMPRVTIGPNSIVAAGAVVTKDVPPGTVVGGNPAKVLCTLEDLVKRVEARCEAYPWIDLIKNRADVFDPQLEPKLAAMRAEYFYGTGRQET</sequence>
<dbReference type="EMBL" id="AP022227">
    <property type="protein sequence ID" value="BBT38409.1"/>
    <property type="molecule type" value="Genomic_DNA"/>
</dbReference>
<reference evidence="8 9" key="1">
    <citation type="submission" date="2019-12" db="EMBL/GenBank/DDBJ databases">
        <title>complete genome sequences of Pseudomonas putida str. WP8-W18-CRE-01 isolated from wastewater treatment plant effluent.</title>
        <authorList>
            <person name="Sekizuka T."/>
            <person name="Itokawa K."/>
            <person name="Yatsu K."/>
            <person name="Inamine Y."/>
            <person name="Kuroda M."/>
        </authorList>
    </citation>
    <scope>NUCLEOTIDE SEQUENCE [LARGE SCALE GENOMIC DNA]</scope>
    <source>
        <strain evidence="8 9">WP8-W18-CRE-01</strain>
    </source>
</reference>
<dbReference type="Gene3D" id="2.160.10.10">
    <property type="entry name" value="Hexapeptide repeat proteins"/>
    <property type="match status" value="1"/>
</dbReference>
<dbReference type="InterPro" id="IPR051159">
    <property type="entry name" value="Hexapeptide_acetyltransf"/>
</dbReference>
<dbReference type="GO" id="GO:0009245">
    <property type="term" value="P:lipid A biosynthetic process"/>
    <property type="evidence" value="ECO:0007669"/>
    <property type="project" value="UniProtKB-KW"/>
</dbReference>
<dbReference type="Pfam" id="PF00132">
    <property type="entry name" value="Hexapep"/>
    <property type="match status" value="1"/>
</dbReference>
<evidence type="ECO:0000256" key="7">
    <source>
        <dbReference type="ARBA" id="ARBA00023315"/>
    </source>
</evidence>
<evidence type="ECO:0000256" key="1">
    <source>
        <dbReference type="ARBA" id="ARBA00007274"/>
    </source>
</evidence>
<evidence type="ECO:0008006" key="10">
    <source>
        <dbReference type="Google" id="ProtNLM"/>
    </source>
</evidence>
<gene>
    <name evidence="8" type="ORF">WP8W18C01_07500</name>
</gene>
<dbReference type="PROSITE" id="PS00101">
    <property type="entry name" value="HEXAPEP_TRANSFERASES"/>
    <property type="match status" value="1"/>
</dbReference>
<keyword evidence="5" id="KW-0677">Repeat</keyword>
<dbReference type="InterPro" id="IPR018357">
    <property type="entry name" value="Hexapep_transf_CS"/>
</dbReference>
<dbReference type="AlphaFoldDB" id="A0A6S5D9L5"/>
<dbReference type="RefSeq" id="WP_043208529.1">
    <property type="nucleotide sequence ID" value="NZ_AP022055.1"/>
</dbReference>